<dbReference type="OMA" id="YHENTKA"/>
<gene>
    <name evidence="2" type="ORF">C5167_009477</name>
</gene>
<dbReference type="OrthoDB" id="548115at2759"/>
<protein>
    <recommendedName>
        <fullName evidence="4">DUF506 domain-containing protein</fullName>
    </recommendedName>
</protein>
<feature type="compositionally biased region" description="Basic and acidic residues" evidence="1">
    <location>
        <begin position="29"/>
        <end position="39"/>
    </location>
</feature>
<feature type="region of interest" description="Disordered" evidence="1">
    <location>
        <begin position="29"/>
        <end position="54"/>
    </location>
</feature>
<proteinExistence type="predicted"/>
<accession>A0A4Y7JYM5</accession>
<dbReference type="Pfam" id="PF04720">
    <property type="entry name" value="PDDEXK_6"/>
    <property type="match status" value="1"/>
</dbReference>
<dbReference type="Gramene" id="RZC65787">
    <property type="protein sequence ID" value="RZC65787"/>
    <property type="gene ID" value="C5167_009477"/>
</dbReference>
<sequence length="316" mass="36109">MTSKTPFRMRSFKRVTEAFGYHENTKARLFDNGRGRNDNYQHSSTTTSNNSSPELSDLINAFIERNENEEDENQDIIDFEEAAENYSSVEMLKNLFGQKEADGPIKQKILQVAEEVFNETTYADGYHRQQGLYKHNLVTRLRERGFDSGLCKTHLEKMTRFPAGEYEYDDVIVGDTRYIIEVGLAGEFTIARPTNKYLSLLAEFPQIFVGNQEELKQVVMIMSEAAKESLKSNDMPMPPWRRIEYMEAKWFSSFKRVTNSDMILEQSDSNSKPVAKVVPTAVYHQYCRIEVSREVGLSVGKLAQALSNGVNIGNGM</sequence>
<dbReference type="Proteomes" id="UP000316621">
    <property type="component" value="Chromosome 6"/>
</dbReference>
<feature type="compositionally biased region" description="Low complexity" evidence="1">
    <location>
        <begin position="43"/>
        <end position="52"/>
    </location>
</feature>
<dbReference type="PANTHER" id="PTHR31579:SF42">
    <property type="entry name" value="DUF506 FAMILY PROTEIN (DUF506)"/>
    <property type="match status" value="1"/>
</dbReference>
<organism evidence="2 3">
    <name type="scientific">Papaver somniferum</name>
    <name type="common">Opium poppy</name>
    <dbReference type="NCBI Taxonomy" id="3469"/>
    <lineage>
        <taxon>Eukaryota</taxon>
        <taxon>Viridiplantae</taxon>
        <taxon>Streptophyta</taxon>
        <taxon>Embryophyta</taxon>
        <taxon>Tracheophyta</taxon>
        <taxon>Spermatophyta</taxon>
        <taxon>Magnoliopsida</taxon>
        <taxon>Ranunculales</taxon>
        <taxon>Papaveraceae</taxon>
        <taxon>Papaveroideae</taxon>
        <taxon>Papaver</taxon>
    </lineage>
</organism>
<evidence type="ECO:0000256" key="1">
    <source>
        <dbReference type="SAM" id="MobiDB-lite"/>
    </source>
</evidence>
<dbReference type="AlphaFoldDB" id="A0A4Y7JYM5"/>
<reference evidence="2 3" key="1">
    <citation type="journal article" date="2018" name="Science">
        <title>The opium poppy genome and morphinan production.</title>
        <authorList>
            <person name="Guo L."/>
            <person name="Winzer T."/>
            <person name="Yang X."/>
            <person name="Li Y."/>
            <person name="Ning Z."/>
            <person name="He Z."/>
            <person name="Teodor R."/>
            <person name="Lu Y."/>
            <person name="Bowser T.A."/>
            <person name="Graham I.A."/>
            <person name="Ye K."/>
        </authorList>
    </citation>
    <scope>NUCLEOTIDE SEQUENCE [LARGE SCALE GENOMIC DNA]</scope>
    <source>
        <strain evidence="3">cv. HN1</strain>
        <tissue evidence="2">Leaves</tissue>
    </source>
</reference>
<evidence type="ECO:0000313" key="2">
    <source>
        <dbReference type="EMBL" id="RZC65787.1"/>
    </source>
</evidence>
<keyword evidence="3" id="KW-1185">Reference proteome</keyword>
<dbReference type="InterPro" id="IPR006502">
    <property type="entry name" value="PDDEXK-like"/>
</dbReference>
<dbReference type="NCBIfam" id="TIGR01615">
    <property type="entry name" value="A_thal_3542"/>
    <property type="match status" value="1"/>
</dbReference>
<evidence type="ECO:0008006" key="4">
    <source>
        <dbReference type="Google" id="ProtNLM"/>
    </source>
</evidence>
<dbReference type="EMBL" id="CM010720">
    <property type="protein sequence ID" value="RZC65787.1"/>
    <property type="molecule type" value="Genomic_DNA"/>
</dbReference>
<dbReference type="PANTHER" id="PTHR31579">
    <property type="entry name" value="OS03G0796600 PROTEIN"/>
    <property type="match status" value="1"/>
</dbReference>
<name>A0A4Y7JYM5_PAPSO</name>
<evidence type="ECO:0000313" key="3">
    <source>
        <dbReference type="Proteomes" id="UP000316621"/>
    </source>
</evidence>